<dbReference type="PROSITE" id="PS50033">
    <property type="entry name" value="UBX"/>
    <property type="match status" value="1"/>
</dbReference>
<dbReference type="SUPFAM" id="SSF54236">
    <property type="entry name" value="Ubiquitin-like"/>
    <property type="match status" value="1"/>
</dbReference>
<dbReference type="GO" id="GO:0005783">
    <property type="term" value="C:endoplasmic reticulum"/>
    <property type="evidence" value="ECO:0007669"/>
    <property type="project" value="TreeGrafter"/>
</dbReference>
<dbReference type="InterPro" id="IPR029071">
    <property type="entry name" value="Ubiquitin-like_domsf"/>
</dbReference>
<dbReference type="PANTHER" id="PTHR23322:SF96">
    <property type="entry name" value="FAS-ASSOCIATED FACTOR 1"/>
    <property type="match status" value="1"/>
</dbReference>
<reference evidence="2 3" key="1">
    <citation type="submission" date="2015-12" db="EMBL/GenBank/DDBJ databases">
        <title>The genome of Folsomia candida.</title>
        <authorList>
            <person name="Faddeeva A."/>
            <person name="Derks M.F."/>
            <person name="Anvar Y."/>
            <person name="Smit S."/>
            <person name="Van Straalen N."/>
            <person name="Roelofs D."/>
        </authorList>
    </citation>
    <scope>NUCLEOTIDE SEQUENCE [LARGE SCALE GENOMIC DNA]</scope>
    <source>
        <strain evidence="2 3">VU population</strain>
        <tissue evidence="2">Whole body</tissue>
    </source>
</reference>
<dbReference type="InterPro" id="IPR050730">
    <property type="entry name" value="UBX_domain-protein"/>
</dbReference>
<feature type="domain" description="UBX" evidence="1">
    <location>
        <begin position="38"/>
        <end position="72"/>
    </location>
</feature>
<dbReference type="PANTHER" id="PTHR23322">
    <property type="entry name" value="FAS-ASSOCIATED PROTEIN"/>
    <property type="match status" value="1"/>
</dbReference>
<dbReference type="Pfam" id="PF00789">
    <property type="entry name" value="UBX"/>
    <property type="match status" value="1"/>
</dbReference>
<comment type="caution">
    <text evidence="2">The sequence shown here is derived from an EMBL/GenBank/DDBJ whole genome shotgun (WGS) entry which is preliminary data.</text>
</comment>
<dbReference type="GO" id="GO:0043130">
    <property type="term" value="F:ubiquitin binding"/>
    <property type="evidence" value="ECO:0007669"/>
    <property type="project" value="TreeGrafter"/>
</dbReference>
<dbReference type="GO" id="GO:0036503">
    <property type="term" value="P:ERAD pathway"/>
    <property type="evidence" value="ECO:0007669"/>
    <property type="project" value="TreeGrafter"/>
</dbReference>
<sequence>MEEQKLTEEMKVQEAAEQAKMLRDQIATTLPPEPDTSCTDPVCSLKCRLPGGKIISRRFLQSTTLNVLFDFLFTKGFHRTSIDFDNLADLVATTTMNGIFSPQDTLIVELR</sequence>
<dbReference type="GO" id="GO:0005634">
    <property type="term" value="C:nucleus"/>
    <property type="evidence" value="ECO:0007669"/>
    <property type="project" value="TreeGrafter"/>
</dbReference>
<dbReference type="OrthoDB" id="1920064at2759"/>
<dbReference type="AlphaFoldDB" id="A0A226E1L2"/>
<protein>
    <submittedName>
        <fullName evidence="2">FAS-associated factor 1</fullName>
    </submittedName>
</protein>
<evidence type="ECO:0000313" key="3">
    <source>
        <dbReference type="Proteomes" id="UP000198287"/>
    </source>
</evidence>
<accession>A0A226E1L2</accession>
<dbReference type="EMBL" id="LNIX01000008">
    <property type="protein sequence ID" value="OXA50924.1"/>
    <property type="molecule type" value="Genomic_DNA"/>
</dbReference>
<keyword evidence="3" id="KW-1185">Reference proteome</keyword>
<dbReference type="Proteomes" id="UP000198287">
    <property type="component" value="Unassembled WGS sequence"/>
</dbReference>
<evidence type="ECO:0000313" key="2">
    <source>
        <dbReference type="EMBL" id="OXA50924.1"/>
    </source>
</evidence>
<dbReference type="Gene3D" id="3.10.20.90">
    <property type="entry name" value="Phosphatidylinositol 3-kinase Catalytic Subunit, Chain A, domain 1"/>
    <property type="match status" value="1"/>
</dbReference>
<evidence type="ECO:0000259" key="1">
    <source>
        <dbReference type="PROSITE" id="PS50033"/>
    </source>
</evidence>
<dbReference type="STRING" id="158441.A0A226E1L2"/>
<gene>
    <name evidence="2" type="ORF">Fcan01_14681</name>
</gene>
<dbReference type="InterPro" id="IPR001012">
    <property type="entry name" value="UBX_dom"/>
</dbReference>
<organism evidence="2 3">
    <name type="scientific">Folsomia candida</name>
    <name type="common">Springtail</name>
    <dbReference type="NCBI Taxonomy" id="158441"/>
    <lineage>
        <taxon>Eukaryota</taxon>
        <taxon>Metazoa</taxon>
        <taxon>Ecdysozoa</taxon>
        <taxon>Arthropoda</taxon>
        <taxon>Hexapoda</taxon>
        <taxon>Collembola</taxon>
        <taxon>Entomobryomorpha</taxon>
        <taxon>Isotomoidea</taxon>
        <taxon>Isotomidae</taxon>
        <taxon>Proisotominae</taxon>
        <taxon>Folsomia</taxon>
    </lineage>
</organism>
<name>A0A226E1L2_FOLCA</name>
<proteinExistence type="predicted"/>